<dbReference type="InterPro" id="IPR001650">
    <property type="entry name" value="Helicase_C-like"/>
</dbReference>
<evidence type="ECO:0000259" key="5">
    <source>
        <dbReference type="PROSITE" id="PS51194"/>
    </source>
</evidence>
<evidence type="ECO:0000256" key="1">
    <source>
        <dbReference type="ARBA" id="ARBA00022741"/>
    </source>
</evidence>
<dbReference type="SUPFAM" id="SSF52540">
    <property type="entry name" value="P-loop containing nucleoside triphosphate hydrolases"/>
    <property type="match status" value="2"/>
</dbReference>
<dbReference type="Pfam" id="PF00270">
    <property type="entry name" value="DEAD"/>
    <property type="match status" value="1"/>
</dbReference>
<accession>M0KEF0</accession>
<dbReference type="InterPro" id="IPR011545">
    <property type="entry name" value="DEAD/DEAH_box_helicase_dom"/>
</dbReference>
<dbReference type="Pfam" id="PF09369">
    <property type="entry name" value="MZB"/>
    <property type="match status" value="1"/>
</dbReference>
<evidence type="ECO:0000256" key="2">
    <source>
        <dbReference type="ARBA" id="ARBA00022840"/>
    </source>
</evidence>
<dbReference type="PATRIC" id="fig|1227452.3.peg.2436"/>
<dbReference type="Gene3D" id="3.40.50.300">
    <property type="entry name" value="P-loop containing nucleotide triphosphate hydrolases"/>
    <property type="match status" value="2"/>
</dbReference>
<dbReference type="AlphaFoldDB" id="M0KEF0"/>
<dbReference type="PANTHER" id="PTHR47957">
    <property type="entry name" value="ATP-DEPENDENT HELICASE HRQ1"/>
    <property type="match status" value="1"/>
</dbReference>
<dbReference type="PROSITE" id="PS51194">
    <property type="entry name" value="HELICASE_CTER"/>
    <property type="match status" value="1"/>
</dbReference>
<evidence type="ECO:0000259" key="4">
    <source>
        <dbReference type="PROSITE" id="PS51192"/>
    </source>
</evidence>
<feature type="domain" description="Helicase ATP-binding" evidence="4">
    <location>
        <begin position="60"/>
        <end position="261"/>
    </location>
</feature>
<keyword evidence="1" id="KW-0547">Nucleotide-binding</keyword>
<organism evidence="6 7">
    <name type="scientific">Haloarcula amylolytica JCM 13557</name>
    <dbReference type="NCBI Taxonomy" id="1227452"/>
    <lineage>
        <taxon>Archaea</taxon>
        <taxon>Methanobacteriati</taxon>
        <taxon>Methanobacteriota</taxon>
        <taxon>Stenosarchaea group</taxon>
        <taxon>Halobacteria</taxon>
        <taxon>Halobacteriales</taxon>
        <taxon>Haloarculaceae</taxon>
        <taxon>Haloarcula</taxon>
    </lineage>
</organism>
<dbReference type="PROSITE" id="PS51192">
    <property type="entry name" value="HELICASE_ATP_BIND_1"/>
    <property type="match status" value="1"/>
</dbReference>
<feature type="region of interest" description="Disordered" evidence="3">
    <location>
        <begin position="670"/>
        <end position="711"/>
    </location>
</feature>
<dbReference type="Proteomes" id="UP000011623">
    <property type="component" value="Unassembled WGS sequence"/>
</dbReference>
<dbReference type="InterPro" id="IPR014001">
    <property type="entry name" value="Helicase_ATP-bd"/>
</dbReference>
<feature type="domain" description="Helicase C-terminal" evidence="5">
    <location>
        <begin position="300"/>
        <end position="457"/>
    </location>
</feature>
<dbReference type="Pfam" id="PF00271">
    <property type="entry name" value="Helicase_C"/>
    <property type="match status" value="1"/>
</dbReference>
<dbReference type="SMART" id="SM00490">
    <property type="entry name" value="HELICc"/>
    <property type="match status" value="1"/>
</dbReference>
<dbReference type="EMBL" id="AOLW01000023">
    <property type="protein sequence ID" value="EMA19732.1"/>
    <property type="molecule type" value="Genomic_DNA"/>
</dbReference>
<dbReference type="GO" id="GO:0003676">
    <property type="term" value="F:nucleic acid binding"/>
    <property type="evidence" value="ECO:0007669"/>
    <property type="project" value="InterPro"/>
</dbReference>
<feature type="compositionally biased region" description="Gly residues" evidence="3">
    <location>
        <begin position="685"/>
        <end position="706"/>
    </location>
</feature>
<keyword evidence="6" id="KW-0347">Helicase</keyword>
<dbReference type="PANTHER" id="PTHR47957:SF3">
    <property type="entry name" value="ATP-DEPENDENT HELICASE HRQ1"/>
    <property type="match status" value="1"/>
</dbReference>
<dbReference type="CDD" id="cd17923">
    <property type="entry name" value="DEXHc_Hrq1-like"/>
    <property type="match status" value="1"/>
</dbReference>
<dbReference type="RefSeq" id="WP_008310774.1">
    <property type="nucleotide sequence ID" value="NZ_AOLW01000023.1"/>
</dbReference>
<feature type="compositionally biased region" description="Low complexity" evidence="3">
    <location>
        <begin position="670"/>
        <end position="684"/>
    </location>
</feature>
<dbReference type="GO" id="GO:0006289">
    <property type="term" value="P:nucleotide-excision repair"/>
    <property type="evidence" value="ECO:0007669"/>
    <property type="project" value="TreeGrafter"/>
</dbReference>
<dbReference type="CDD" id="cd18797">
    <property type="entry name" value="SF2_C_Hrq"/>
    <property type="match status" value="1"/>
</dbReference>
<comment type="caution">
    <text evidence="6">The sequence shown here is derived from an EMBL/GenBank/DDBJ whole genome shotgun (WGS) entry which is preliminary data.</text>
</comment>
<dbReference type="GO" id="GO:0043138">
    <property type="term" value="F:3'-5' DNA helicase activity"/>
    <property type="evidence" value="ECO:0007669"/>
    <property type="project" value="TreeGrafter"/>
</dbReference>
<keyword evidence="7" id="KW-1185">Reference proteome</keyword>
<sequence length="822" mass="89001">MDDTIAWLRDRPYYEGQIVDQRTIPGQDAKTADCEVTDRLASVLDDQGITDLYAHQVDAIEAVRSGDNVVLATETASGKSLAYTVPAFERALDRRATTLYIAPQVALINDQTETLSELAQGLGFASGVSVAQYTGRQSKSEKEAIRERQPTVLLTTPDMLHYGILPHAHRLWDWFFQRLETVVIDEVHGYRGVFGSHVSLVMRRLQRVAERFDAGGDSSESNGSRGDSATAGGPEWVCCSATIGNPVEHAAAVTGQPEQSFALVDEDASASGPRHWLLWNPPEYEGDGWGSGRRKSNHVETKQLFVDLVERGLQTVVFAGSRQTAERYASDSADELRSRGEHALADSVGAYQAALTDDRRRELEQGLQSGDLRGVWSTSALELGVDVGGLDAVLLDGYPGTRMRAFQQAGRAGRGTDPALVALVGGEDQLDQYVLRNPDALFETGAEQAVTNPENEQLLPDHVHAAACENWLSPTDDRYFGETFPDVVADLESAGKLDRRQTDQGMRWLGNGSPHHDMNLRTVDDGEVKLVANGDVIAKLSVEDALRDAHPGAIYHHQGRRYEVTDLDLDAGVAELDRTWADYFTRVLHDKTITVEADLAERRLPTREDVPVRFASVTMRKQITGYERRDGSSGEVLGQRSLDLPETTLETKALYHTVPSDLESEIRQGAYGAESDSGGESESGNDGGGSSGGQPGNAAPDGGGEPGDFPGAIHAAEHAMISMFPFEYLCDRGDIGGLSTPRHPHTGEPTIFIYDGYPGGIGLTRAGYHDIGPLMDTTLSMLTSCDCADGCPACVQSPHCGNANDPLDKHGAIHLLDGLVAQ</sequence>
<name>M0KEF0_9EURY</name>
<dbReference type="InterPro" id="IPR018973">
    <property type="entry name" value="MZB"/>
</dbReference>
<keyword evidence="2" id="KW-0067">ATP-binding</keyword>
<evidence type="ECO:0000256" key="3">
    <source>
        <dbReference type="SAM" id="MobiDB-lite"/>
    </source>
</evidence>
<dbReference type="GO" id="GO:0005524">
    <property type="term" value="F:ATP binding"/>
    <property type="evidence" value="ECO:0007669"/>
    <property type="project" value="UniProtKB-KW"/>
</dbReference>
<reference evidence="6 7" key="1">
    <citation type="journal article" date="2014" name="PLoS Genet.">
        <title>Phylogenetically driven sequencing of extremely halophilic archaea reveals strategies for static and dynamic osmo-response.</title>
        <authorList>
            <person name="Becker E.A."/>
            <person name="Seitzer P.M."/>
            <person name="Tritt A."/>
            <person name="Larsen D."/>
            <person name="Krusor M."/>
            <person name="Yao A.I."/>
            <person name="Wu D."/>
            <person name="Madern D."/>
            <person name="Eisen J.A."/>
            <person name="Darling A.E."/>
            <person name="Facciotti M.T."/>
        </authorList>
    </citation>
    <scope>NUCLEOTIDE SEQUENCE [LARGE SCALE GENOMIC DNA]</scope>
    <source>
        <strain evidence="6 7">JCM 13557</strain>
    </source>
</reference>
<evidence type="ECO:0000313" key="7">
    <source>
        <dbReference type="Proteomes" id="UP000011623"/>
    </source>
</evidence>
<gene>
    <name evidence="6" type="ORF">C442_12191</name>
</gene>
<proteinExistence type="predicted"/>
<dbReference type="InterPro" id="IPR027417">
    <property type="entry name" value="P-loop_NTPase"/>
</dbReference>
<keyword evidence="6" id="KW-0378">Hydrolase</keyword>
<protein>
    <submittedName>
        <fullName evidence="6">ATP-dependent helicase</fullName>
    </submittedName>
</protein>
<evidence type="ECO:0000313" key="6">
    <source>
        <dbReference type="EMBL" id="EMA19732.1"/>
    </source>
</evidence>
<dbReference type="SMART" id="SM00487">
    <property type="entry name" value="DEXDc"/>
    <property type="match status" value="1"/>
</dbReference>
<dbReference type="GO" id="GO:0036297">
    <property type="term" value="P:interstrand cross-link repair"/>
    <property type="evidence" value="ECO:0007669"/>
    <property type="project" value="TreeGrafter"/>
</dbReference>